<feature type="region of interest" description="Disordered" evidence="1">
    <location>
        <begin position="1"/>
        <end position="31"/>
    </location>
</feature>
<evidence type="ECO:0000313" key="2">
    <source>
        <dbReference type="EMBL" id="MCD7448722.1"/>
    </source>
</evidence>
<proteinExistence type="predicted"/>
<comment type="caution">
    <text evidence="2">The sequence shown here is derived from an EMBL/GenBank/DDBJ whole genome shotgun (WGS) entry which is preliminary data.</text>
</comment>
<keyword evidence="3" id="KW-1185">Reference proteome</keyword>
<accession>A0ABS8RPI0</accession>
<evidence type="ECO:0000256" key="1">
    <source>
        <dbReference type="SAM" id="MobiDB-lite"/>
    </source>
</evidence>
<evidence type="ECO:0000313" key="3">
    <source>
        <dbReference type="Proteomes" id="UP000823775"/>
    </source>
</evidence>
<gene>
    <name evidence="2" type="ORF">HAX54_045661</name>
</gene>
<protein>
    <submittedName>
        <fullName evidence="2">Uncharacterized protein</fullName>
    </submittedName>
</protein>
<organism evidence="2 3">
    <name type="scientific">Datura stramonium</name>
    <name type="common">Jimsonweed</name>
    <name type="synonym">Common thornapple</name>
    <dbReference type="NCBI Taxonomy" id="4076"/>
    <lineage>
        <taxon>Eukaryota</taxon>
        <taxon>Viridiplantae</taxon>
        <taxon>Streptophyta</taxon>
        <taxon>Embryophyta</taxon>
        <taxon>Tracheophyta</taxon>
        <taxon>Spermatophyta</taxon>
        <taxon>Magnoliopsida</taxon>
        <taxon>eudicotyledons</taxon>
        <taxon>Gunneridae</taxon>
        <taxon>Pentapetalae</taxon>
        <taxon>asterids</taxon>
        <taxon>lamiids</taxon>
        <taxon>Solanales</taxon>
        <taxon>Solanaceae</taxon>
        <taxon>Solanoideae</taxon>
        <taxon>Datureae</taxon>
        <taxon>Datura</taxon>
    </lineage>
</organism>
<dbReference type="Proteomes" id="UP000823775">
    <property type="component" value="Unassembled WGS sequence"/>
</dbReference>
<sequence>MANRNLSRTVMNSKSPIDCTRKDEEESPNSDEFTISGRNWQIVEQFNSNVFVEFPCSRNLITTRILKPDVGNSTLLIWVPGLWLRLEWRGFASKMMLFYVIRSNTMIRDDDDAGEIDFSKWRKFYSRDFGISNSMIPAGNSMIPASAYDCLKVLQSGDKKSLYQAIIVGRTFPHYVEYTSMVLLWRLVLLYAIDLL</sequence>
<name>A0ABS8RPI0_DATST</name>
<dbReference type="EMBL" id="JACEIK010000071">
    <property type="protein sequence ID" value="MCD7448722.1"/>
    <property type="molecule type" value="Genomic_DNA"/>
</dbReference>
<feature type="compositionally biased region" description="Polar residues" evidence="1">
    <location>
        <begin position="1"/>
        <end position="15"/>
    </location>
</feature>
<reference evidence="2 3" key="1">
    <citation type="journal article" date="2021" name="BMC Genomics">
        <title>Datura genome reveals duplications of psychoactive alkaloid biosynthetic genes and high mutation rate following tissue culture.</title>
        <authorList>
            <person name="Rajewski A."/>
            <person name="Carter-House D."/>
            <person name="Stajich J."/>
            <person name="Litt A."/>
        </authorList>
    </citation>
    <scope>NUCLEOTIDE SEQUENCE [LARGE SCALE GENOMIC DNA]</scope>
    <source>
        <strain evidence="2">AR-01</strain>
    </source>
</reference>